<feature type="region of interest" description="Disordered" evidence="7">
    <location>
        <begin position="912"/>
        <end position="941"/>
    </location>
</feature>
<feature type="compositionally biased region" description="Basic and acidic residues" evidence="7">
    <location>
        <begin position="713"/>
        <end position="722"/>
    </location>
</feature>
<sequence>MAEQHPRRIPNITPSVAAPPVIPPPPPLPEPKRSAFTRFVTQSFTTYGSRPATAQPGREGGRAAAFPQLPGYSPLTSQYAKFKAKVTAEIAALDINQDRTHAILAGREILETVRVNGTTCSEDLNIREALYSHDRHNATRHRDNLDIHDVKWSHGPYSNFIACAATNGKVVIYDLVRPGIEVSRLHEHHRQVHRVAFSPHHGALLLSASHDGSVRFWDLRDMRPEVASITARAKYSGQSDAVRDVRWSPSDGLEFALGTDSGAVQRWDYRSPKAAKLKINNAHDGGCTSVDWHPDGKHLLSAGQDRMSGNRSYGMLKIWDFSSDHKRQKPAWTLRTPYTVTNARWRPPCWSGDEHGRGSWQATQVVTSYDEKHPVIHLWDFRRPYIPFREVYTSRTAPTDMLWHSIDLLWSVGREGEFYQTDVKYAPKTIDRRPLSTFAISPTGEMVAFGQKRTRRRRSDMELSLPDAPNPAARRVMPKTGVPELSRSSADDSIDDTFLSSSYQPRHHERTLSNRSSKSLAGTPPSLDKDTLAELDATLSQVKDNTLPHQTALRGPLPGSSDINTFLFLAQKYKTAALPDKPTVESYKNVSKPFEQNANYADRAGNHRAAQVWMGVGAVLQREVLTNGEQRRRARLSKAEQPEDPFLTLPDISFPVFDGEDTLFASGSAAVADTSRAAIPDGHVVESDSNMPTPLAKPHVSANSSHSSNLHHNIPEPPHDDQLSLPPSVVSGGSSGMHQAAQISTAATAQKRQRRENLEAGTSWFNTNDINERKAQIANWRAQPKALLDLDTPRKDSSPAVNIPPPMYRHNSDDSFAMFPSSSESKNEHSLAQSMNSLRDRQLSMSSIPEDLLPAEQTHERSATDSFGQSGEEASQSGSSKGDVFNGSFDSLQLSESPLGTKALNPSLFPAQILGDATDPRSVEPPKRSDIPRHDAKQRARIAAPAVRPVVNMNSKDLILDDFERPPGISLSRTYPITAGKMLQKLFMYHTALVPDAQQIVHLMMLLSPFLPNSASLAAHEYEVAGQTRLAQTRHILQEYAHYCKVEVGLETDEIHAILSGHLVHLARFDIHPLQVEAVCMAYQEQLEKCMLFTSLVMLRNLVYPHLGAFQDHLLRSSTVELVCAKCNKPVSSATRKCEKCNKGHDLCPVCWQKYSPFTMTKRARKMEDAKVPAIRICANGRLDFSASVKPPTSSSPSPSAPVPNASGNDEPKLEHPSLWQFCLTCGHGAHAACLQTQPNVPELGGRCATAGCGCACVRGMYRSELVKRMEEEKAKNAMGSVKGDGRRVRESGAVKGARGLLGEEGKRVRLVEPER</sequence>
<dbReference type="InterPro" id="IPR015943">
    <property type="entry name" value="WD40/YVTN_repeat-like_dom_sf"/>
</dbReference>
<dbReference type="GO" id="GO:0005774">
    <property type="term" value="C:vacuolar membrane"/>
    <property type="evidence" value="ECO:0007669"/>
    <property type="project" value="TreeGrafter"/>
</dbReference>
<proteinExistence type="predicted"/>
<dbReference type="RefSeq" id="XP_016210650.1">
    <property type="nucleotide sequence ID" value="XM_016361571.1"/>
</dbReference>
<dbReference type="GO" id="GO:1904263">
    <property type="term" value="P:positive regulation of TORC1 signaling"/>
    <property type="evidence" value="ECO:0007669"/>
    <property type="project" value="TreeGrafter"/>
</dbReference>
<keyword evidence="5" id="KW-0862">Zinc</keyword>
<evidence type="ECO:0000256" key="6">
    <source>
        <dbReference type="PROSITE-ProRule" id="PRU00221"/>
    </source>
</evidence>
<evidence type="ECO:0000256" key="5">
    <source>
        <dbReference type="ARBA" id="ARBA00022833"/>
    </source>
</evidence>
<feature type="compositionally biased region" description="Low complexity" evidence="7">
    <location>
        <begin position="866"/>
        <end position="882"/>
    </location>
</feature>
<gene>
    <name evidence="8" type="ORF">PV09_07761</name>
</gene>
<protein>
    <submittedName>
        <fullName evidence="8">Uncharacterized protein</fullName>
    </submittedName>
</protein>
<dbReference type="HOGENOM" id="CLU_002874_0_0_1"/>
<dbReference type="PANTHER" id="PTHR46200:SF1">
    <property type="entry name" value="GATOR COMPLEX PROTEIN WDR24"/>
    <property type="match status" value="1"/>
</dbReference>
<accession>A0A0D1XEZ5</accession>
<dbReference type="Pfam" id="PF00400">
    <property type="entry name" value="WD40"/>
    <property type="match status" value="2"/>
</dbReference>
<feature type="compositionally biased region" description="Polar residues" evidence="7">
    <location>
        <begin position="820"/>
        <end position="838"/>
    </location>
</feature>
<feature type="region of interest" description="Disordered" evidence="7">
    <location>
        <begin position="1188"/>
        <end position="1212"/>
    </location>
</feature>
<dbReference type="InterPro" id="IPR036322">
    <property type="entry name" value="WD40_repeat_dom_sf"/>
</dbReference>
<feature type="region of interest" description="Disordered" evidence="7">
    <location>
        <begin position="446"/>
        <end position="529"/>
    </location>
</feature>
<keyword evidence="3" id="KW-0677">Repeat</keyword>
<dbReference type="GO" id="GO:0061700">
    <property type="term" value="C:GATOR2 complex"/>
    <property type="evidence" value="ECO:0007669"/>
    <property type="project" value="TreeGrafter"/>
</dbReference>
<evidence type="ECO:0000256" key="3">
    <source>
        <dbReference type="ARBA" id="ARBA00022737"/>
    </source>
</evidence>
<reference evidence="8 9" key="1">
    <citation type="submission" date="2015-01" db="EMBL/GenBank/DDBJ databases">
        <title>The Genome Sequence of Ochroconis gallopava CBS43764.</title>
        <authorList>
            <consortium name="The Broad Institute Genomics Platform"/>
            <person name="Cuomo C."/>
            <person name="de Hoog S."/>
            <person name="Gorbushina A."/>
            <person name="Stielow B."/>
            <person name="Teixiera M."/>
            <person name="Abouelleil A."/>
            <person name="Chapman S.B."/>
            <person name="Priest M."/>
            <person name="Young S.K."/>
            <person name="Wortman J."/>
            <person name="Nusbaum C."/>
            <person name="Birren B."/>
        </authorList>
    </citation>
    <scope>NUCLEOTIDE SEQUENCE [LARGE SCALE GENOMIC DNA]</scope>
    <source>
        <strain evidence="8 9">CBS 43764</strain>
    </source>
</reference>
<dbReference type="SMART" id="SM00320">
    <property type="entry name" value="WD40"/>
    <property type="match status" value="4"/>
</dbReference>
<keyword evidence="4" id="KW-0863">Zinc-finger</keyword>
<name>A0A0D1XEZ5_9PEZI</name>
<evidence type="ECO:0000256" key="7">
    <source>
        <dbReference type="SAM" id="MobiDB-lite"/>
    </source>
</evidence>
<dbReference type="STRING" id="253628.A0A0D1XEZ5"/>
<feature type="region of interest" description="Disordered" evidence="7">
    <location>
        <begin position="790"/>
        <end position="838"/>
    </location>
</feature>
<feature type="region of interest" description="Disordered" evidence="7">
    <location>
        <begin position="1275"/>
        <end position="1300"/>
    </location>
</feature>
<dbReference type="InterPro" id="IPR019775">
    <property type="entry name" value="WD40_repeat_CS"/>
</dbReference>
<organism evidence="8 9">
    <name type="scientific">Verruconis gallopava</name>
    <dbReference type="NCBI Taxonomy" id="253628"/>
    <lineage>
        <taxon>Eukaryota</taxon>
        <taxon>Fungi</taxon>
        <taxon>Dikarya</taxon>
        <taxon>Ascomycota</taxon>
        <taxon>Pezizomycotina</taxon>
        <taxon>Dothideomycetes</taxon>
        <taxon>Pleosporomycetidae</taxon>
        <taxon>Venturiales</taxon>
        <taxon>Sympoventuriaceae</taxon>
        <taxon>Verruconis</taxon>
    </lineage>
</organism>
<feature type="repeat" description="WD" evidence="6">
    <location>
        <begin position="235"/>
        <end position="277"/>
    </location>
</feature>
<dbReference type="EMBL" id="KN847560">
    <property type="protein sequence ID" value="KIW00781.1"/>
    <property type="molecule type" value="Genomic_DNA"/>
</dbReference>
<dbReference type="PANTHER" id="PTHR46200">
    <property type="entry name" value="GATOR COMPLEX PROTEIN WDR24"/>
    <property type="match status" value="1"/>
</dbReference>
<evidence type="ECO:0000313" key="9">
    <source>
        <dbReference type="Proteomes" id="UP000053259"/>
    </source>
</evidence>
<feature type="compositionally biased region" description="Low complexity" evidence="7">
    <location>
        <begin position="701"/>
        <end position="712"/>
    </location>
</feature>
<dbReference type="Proteomes" id="UP000053259">
    <property type="component" value="Unassembled WGS sequence"/>
</dbReference>
<evidence type="ECO:0000256" key="2">
    <source>
        <dbReference type="ARBA" id="ARBA00022723"/>
    </source>
</evidence>
<feature type="compositionally biased region" description="Low complexity" evidence="7">
    <location>
        <begin position="723"/>
        <end position="732"/>
    </location>
</feature>
<feature type="compositionally biased region" description="Pro residues" evidence="7">
    <location>
        <begin position="20"/>
        <end position="29"/>
    </location>
</feature>
<dbReference type="PROSITE" id="PS00678">
    <property type="entry name" value="WD_REPEATS_1"/>
    <property type="match status" value="1"/>
</dbReference>
<feature type="region of interest" description="Disordered" evidence="7">
    <location>
        <begin position="683"/>
        <end position="764"/>
    </location>
</feature>
<feature type="compositionally biased region" description="Low complexity" evidence="7">
    <location>
        <begin position="1188"/>
        <end position="1207"/>
    </location>
</feature>
<dbReference type="InterPro" id="IPR037590">
    <property type="entry name" value="WDR24"/>
</dbReference>
<feature type="compositionally biased region" description="Low complexity" evidence="7">
    <location>
        <begin position="739"/>
        <end position="750"/>
    </location>
</feature>
<feature type="repeat" description="WD" evidence="6">
    <location>
        <begin position="185"/>
        <end position="227"/>
    </location>
</feature>
<evidence type="ECO:0000313" key="8">
    <source>
        <dbReference type="EMBL" id="KIW00781.1"/>
    </source>
</evidence>
<evidence type="ECO:0000256" key="4">
    <source>
        <dbReference type="ARBA" id="ARBA00022771"/>
    </source>
</evidence>
<dbReference type="PROSITE" id="PS50294">
    <property type="entry name" value="WD_REPEATS_REGION"/>
    <property type="match status" value="1"/>
</dbReference>
<dbReference type="SUPFAM" id="SSF50978">
    <property type="entry name" value="WD40 repeat-like"/>
    <property type="match status" value="1"/>
</dbReference>
<keyword evidence="1 6" id="KW-0853">WD repeat</keyword>
<feature type="compositionally biased region" description="Basic and acidic residues" evidence="7">
    <location>
        <begin position="1284"/>
        <end position="1293"/>
    </location>
</feature>
<dbReference type="OrthoDB" id="60955at2759"/>
<keyword evidence="9" id="KW-1185">Reference proteome</keyword>
<dbReference type="Gene3D" id="2.130.10.10">
    <property type="entry name" value="YVTN repeat-like/Quinoprotein amine dehydrogenase"/>
    <property type="match status" value="2"/>
</dbReference>
<feature type="region of interest" description="Disordered" evidence="7">
    <location>
        <begin position="856"/>
        <end position="884"/>
    </location>
</feature>
<dbReference type="GO" id="GO:0008270">
    <property type="term" value="F:zinc ion binding"/>
    <property type="evidence" value="ECO:0007669"/>
    <property type="project" value="UniProtKB-KW"/>
</dbReference>
<dbReference type="VEuPathDB" id="FungiDB:PV09_07761"/>
<dbReference type="GeneID" id="27315734"/>
<dbReference type="GO" id="GO:0005829">
    <property type="term" value="C:cytosol"/>
    <property type="evidence" value="ECO:0007669"/>
    <property type="project" value="TreeGrafter"/>
</dbReference>
<dbReference type="InterPro" id="IPR001680">
    <property type="entry name" value="WD40_rpt"/>
</dbReference>
<dbReference type="GO" id="GO:0016239">
    <property type="term" value="P:positive regulation of macroautophagy"/>
    <property type="evidence" value="ECO:0007669"/>
    <property type="project" value="TreeGrafter"/>
</dbReference>
<feature type="region of interest" description="Disordered" evidence="7">
    <location>
        <begin position="1"/>
        <end position="32"/>
    </location>
</feature>
<feature type="compositionally biased region" description="Basic and acidic residues" evidence="7">
    <location>
        <begin position="918"/>
        <end position="938"/>
    </location>
</feature>
<dbReference type="InParanoid" id="A0A0D1XEZ5"/>
<keyword evidence="2" id="KW-0479">Metal-binding</keyword>
<evidence type="ECO:0000256" key="1">
    <source>
        <dbReference type="ARBA" id="ARBA00022574"/>
    </source>
</evidence>
<dbReference type="PROSITE" id="PS50082">
    <property type="entry name" value="WD_REPEATS_2"/>
    <property type="match status" value="2"/>
</dbReference>